<evidence type="ECO:0000256" key="10">
    <source>
        <dbReference type="RuleBase" id="RU003835"/>
    </source>
</evidence>
<keyword evidence="5 9" id="KW-0547">Nucleotide-binding</keyword>
<dbReference type="RefSeq" id="WP_183696566.1">
    <property type="nucleotide sequence ID" value="NZ_JACICA010000006.1"/>
</dbReference>
<dbReference type="EMBL" id="JACICA010000006">
    <property type="protein sequence ID" value="MBB3702869.1"/>
    <property type="molecule type" value="Genomic_DNA"/>
</dbReference>
<dbReference type="GO" id="GO:0047761">
    <property type="term" value="F:butyrate kinase activity"/>
    <property type="evidence" value="ECO:0007669"/>
    <property type="project" value="UniProtKB-UniRule"/>
</dbReference>
<dbReference type="HAMAP" id="MF_00542">
    <property type="entry name" value="Butyrate_kinase"/>
    <property type="match status" value="1"/>
</dbReference>
<keyword evidence="3 9" id="KW-0963">Cytoplasm</keyword>
<keyword evidence="6 9" id="KW-0418">Kinase</keyword>
<gene>
    <name evidence="9" type="primary">buk</name>
    <name evidence="11" type="ORF">FHS60_001342</name>
</gene>
<evidence type="ECO:0000256" key="4">
    <source>
        <dbReference type="ARBA" id="ARBA00022679"/>
    </source>
</evidence>
<proteinExistence type="inferred from homology"/>
<comment type="catalytic activity">
    <reaction evidence="8 9">
        <text>butanoate + ATP = butanoyl phosphate + ADP</text>
        <dbReference type="Rhea" id="RHEA:13585"/>
        <dbReference type="ChEBI" id="CHEBI:17968"/>
        <dbReference type="ChEBI" id="CHEBI:30616"/>
        <dbReference type="ChEBI" id="CHEBI:58079"/>
        <dbReference type="ChEBI" id="CHEBI:456216"/>
        <dbReference type="EC" id="2.7.2.7"/>
    </reaction>
</comment>
<evidence type="ECO:0000256" key="1">
    <source>
        <dbReference type="ARBA" id="ARBA00004496"/>
    </source>
</evidence>
<evidence type="ECO:0000256" key="8">
    <source>
        <dbReference type="ARBA" id="ARBA00048596"/>
    </source>
</evidence>
<dbReference type="EC" id="2.7.2.7" evidence="9"/>
<dbReference type="PRINTS" id="PR00471">
    <property type="entry name" value="ACETATEKNASE"/>
</dbReference>
<dbReference type="PIRSF" id="PIRSF036458">
    <property type="entry name" value="Butyrate_kin"/>
    <property type="match status" value="1"/>
</dbReference>
<keyword evidence="7 9" id="KW-0067">ATP-binding</keyword>
<dbReference type="InterPro" id="IPR043129">
    <property type="entry name" value="ATPase_NBD"/>
</dbReference>
<evidence type="ECO:0000256" key="2">
    <source>
        <dbReference type="ARBA" id="ARBA00008748"/>
    </source>
</evidence>
<evidence type="ECO:0000256" key="3">
    <source>
        <dbReference type="ARBA" id="ARBA00022490"/>
    </source>
</evidence>
<dbReference type="InterPro" id="IPR011245">
    <property type="entry name" value="Butyrate_kin"/>
</dbReference>
<dbReference type="CDD" id="cd24011">
    <property type="entry name" value="ASKHA_NBD_BK"/>
    <property type="match status" value="1"/>
</dbReference>
<evidence type="ECO:0000313" key="11">
    <source>
        <dbReference type="EMBL" id="MBB3702869.1"/>
    </source>
</evidence>
<comment type="subcellular location">
    <subcellularLocation>
        <location evidence="1 9">Cytoplasm</location>
    </subcellularLocation>
</comment>
<accession>A0A7W5UEW5</accession>
<evidence type="ECO:0000256" key="9">
    <source>
        <dbReference type="HAMAP-Rule" id="MF_00542"/>
    </source>
</evidence>
<evidence type="ECO:0000256" key="5">
    <source>
        <dbReference type="ARBA" id="ARBA00022741"/>
    </source>
</evidence>
<keyword evidence="4 9" id="KW-0808">Transferase</keyword>
<dbReference type="NCBIfam" id="NF002834">
    <property type="entry name" value="PRK03011.1-5"/>
    <property type="match status" value="1"/>
</dbReference>
<comment type="similarity">
    <text evidence="2 9 10">Belongs to the acetokinase family.</text>
</comment>
<dbReference type="InterPro" id="IPR023865">
    <property type="entry name" value="Aliphatic_acid_kinase_CS"/>
</dbReference>
<protein>
    <recommendedName>
        <fullName evidence="9">Probable butyrate kinase</fullName>
        <shortName evidence="9">BK</shortName>
        <ecNumber evidence="9">2.7.2.7</ecNumber>
    </recommendedName>
    <alternativeName>
        <fullName evidence="9">Branched-chain carboxylic acid kinase</fullName>
    </alternativeName>
</protein>
<dbReference type="Proteomes" id="UP000541425">
    <property type="component" value="Unassembled WGS sequence"/>
</dbReference>
<organism evidence="11 12">
    <name type="scientific">Alloprevotella rava</name>
    <dbReference type="NCBI Taxonomy" id="671218"/>
    <lineage>
        <taxon>Bacteria</taxon>
        <taxon>Pseudomonadati</taxon>
        <taxon>Bacteroidota</taxon>
        <taxon>Bacteroidia</taxon>
        <taxon>Bacteroidales</taxon>
        <taxon>Prevotellaceae</taxon>
        <taxon>Alloprevotella</taxon>
    </lineage>
</organism>
<dbReference type="SUPFAM" id="SSF53067">
    <property type="entry name" value="Actin-like ATPase domain"/>
    <property type="match status" value="2"/>
</dbReference>
<dbReference type="PROSITE" id="PS01076">
    <property type="entry name" value="ACETATE_KINASE_2"/>
    <property type="match status" value="1"/>
</dbReference>
<name>A0A7W5UEW5_9BACT</name>
<reference evidence="11 12" key="1">
    <citation type="submission" date="2020-08" db="EMBL/GenBank/DDBJ databases">
        <title>Genomic Encyclopedia of Type Strains, Phase IV (KMG-IV): sequencing the most valuable type-strain genomes for metagenomic binning, comparative biology and taxonomic classification.</title>
        <authorList>
            <person name="Goeker M."/>
        </authorList>
    </citation>
    <scope>NUCLEOTIDE SEQUENCE [LARGE SCALE GENOMIC DNA]</scope>
    <source>
        <strain evidence="11 12">DSM 22548</strain>
    </source>
</reference>
<dbReference type="AlphaFoldDB" id="A0A7W5UEW5"/>
<dbReference type="GO" id="GO:0008776">
    <property type="term" value="F:acetate kinase activity"/>
    <property type="evidence" value="ECO:0007669"/>
    <property type="project" value="TreeGrafter"/>
</dbReference>
<dbReference type="NCBIfam" id="TIGR02707">
    <property type="entry name" value="butyr_kinase"/>
    <property type="match status" value="1"/>
</dbReference>
<evidence type="ECO:0000256" key="7">
    <source>
        <dbReference type="ARBA" id="ARBA00022840"/>
    </source>
</evidence>
<evidence type="ECO:0000256" key="6">
    <source>
        <dbReference type="ARBA" id="ARBA00022777"/>
    </source>
</evidence>
<dbReference type="GO" id="GO:0006083">
    <property type="term" value="P:acetate metabolic process"/>
    <property type="evidence" value="ECO:0007669"/>
    <property type="project" value="TreeGrafter"/>
</dbReference>
<dbReference type="PANTHER" id="PTHR21060:SF3">
    <property type="entry name" value="BUTYRATE KINASE 2-RELATED"/>
    <property type="match status" value="1"/>
</dbReference>
<dbReference type="PANTHER" id="PTHR21060">
    <property type="entry name" value="ACETATE KINASE"/>
    <property type="match status" value="1"/>
</dbReference>
<dbReference type="Pfam" id="PF00871">
    <property type="entry name" value="Acetate_kinase"/>
    <property type="match status" value="1"/>
</dbReference>
<dbReference type="InterPro" id="IPR000890">
    <property type="entry name" value="Aliphatic_acid_kin_short-chain"/>
</dbReference>
<dbReference type="PROSITE" id="PS01075">
    <property type="entry name" value="ACETATE_KINASE_1"/>
    <property type="match status" value="1"/>
</dbReference>
<evidence type="ECO:0000313" key="12">
    <source>
        <dbReference type="Proteomes" id="UP000541425"/>
    </source>
</evidence>
<dbReference type="GO" id="GO:0005737">
    <property type="term" value="C:cytoplasm"/>
    <property type="evidence" value="ECO:0007669"/>
    <property type="project" value="UniProtKB-SubCell"/>
</dbReference>
<comment type="caution">
    <text evidence="11">The sequence shown here is derived from an EMBL/GenBank/DDBJ whole genome shotgun (WGS) entry which is preliminary data.</text>
</comment>
<sequence>MKILVINPGSTSTKVAVYLDEKPALLRNIHHSPEQLEQYPELTDQYEFRKQLILDELRAMEVSLNFDAIIARGGLAKPVAGGIYAVNEKMVTDTRKALHKHACDLGCLIAWEMAKDIPNCRSFIADPGVVDELSPLARVSGSPLMPRVCIWHALNQRAIARRYANEVGKEYEDLRLIICHLGGGISIAAHDHGRAVDANNALDGEGPFSPERAGSLPAADLIRLCFSGKFTQEELLKRIAGQAGLMAHLGTNNMKEIEKRIAAGDEHAKLIVDAMIYHVAKNIVAEGAVLFGKVDAILLTGGLAHSEYVVKHLRERIEFLAPVYCYPGEDEMLALASNALAVLRGKREAKEYV</sequence>
<dbReference type="GO" id="GO:0005524">
    <property type="term" value="F:ATP binding"/>
    <property type="evidence" value="ECO:0007669"/>
    <property type="project" value="UniProtKB-KW"/>
</dbReference>
<dbReference type="Gene3D" id="3.30.420.40">
    <property type="match status" value="2"/>
</dbReference>